<evidence type="ECO:0000313" key="5">
    <source>
        <dbReference type="Proteomes" id="UP000765891"/>
    </source>
</evidence>
<dbReference type="Pfam" id="PF20434">
    <property type="entry name" value="BD-FAE"/>
    <property type="match status" value="1"/>
</dbReference>
<feature type="region of interest" description="Disordered" evidence="2">
    <location>
        <begin position="31"/>
        <end position="53"/>
    </location>
</feature>
<evidence type="ECO:0000313" key="4">
    <source>
        <dbReference type="EMBL" id="MBP1954863.1"/>
    </source>
</evidence>
<evidence type="ECO:0000256" key="1">
    <source>
        <dbReference type="ARBA" id="ARBA00022801"/>
    </source>
</evidence>
<dbReference type="PANTHER" id="PTHR48081">
    <property type="entry name" value="AB HYDROLASE SUPERFAMILY PROTEIN C4A8.06C"/>
    <property type="match status" value="1"/>
</dbReference>
<organism evidence="4 5">
    <name type="scientific">Halarchaeum rubridurum</name>
    <dbReference type="NCBI Taxonomy" id="489911"/>
    <lineage>
        <taxon>Archaea</taxon>
        <taxon>Methanobacteriati</taxon>
        <taxon>Methanobacteriota</taxon>
        <taxon>Stenosarchaea group</taxon>
        <taxon>Halobacteria</taxon>
        <taxon>Halobacteriales</taxon>
        <taxon>Halobacteriaceae</taxon>
    </lineage>
</organism>
<reference evidence="4" key="1">
    <citation type="submission" date="2021-03" db="EMBL/GenBank/DDBJ databases">
        <title>Genomic Encyclopedia of Type Strains, Phase IV (KMG-IV): sequencing the most valuable type-strain genomes for metagenomic binning, comparative biology and taxonomic classification.</title>
        <authorList>
            <person name="Goeker M."/>
        </authorList>
    </citation>
    <scope>NUCLEOTIDE SEQUENCE</scope>
    <source>
        <strain evidence="4">DSM 22443</strain>
    </source>
</reference>
<dbReference type="AlphaFoldDB" id="A0A8T4GRM2"/>
<dbReference type="InterPro" id="IPR029058">
    <property type="entry name" value="AB_hydrolase_fold"/>
</dbReference>
<dbReference type="GO" id="GO:0016787">
    <property type="term" value="F:hydrolase activity"/>
    <property type="evidence" value="ECO:0007669"/>
    <property type="project" value="UniProtKB-KW"/>
</dbReference>
<dbReference type="SUPFAM" id="SSF53474">
    <property type="entry name" value="alpha/beta-Hydrolases"/>
    <property type="match status" value="1"/>
</dbReference>
<evidence type="ECO:0000259" key="3">
    <source>
        <dbReference type="Pfam" id="PF20434"/>
    </source>
</evidence>
<feature type="domain" description="BD-FAE-like" evidence="3">
    <location>
        <begin position="72"/>
        <end position="312"/>
    </location>
</feature>
<dbReference type="PANTHER" id="PTHR48081:SF13">
    <property type="entry name" value="ALPHA_BETA HYDROLASE"/>
    <property type="match status" value="1"/>
</dbReference>
<dbReference type="Gene3D" id="3.40.50.1820">
    <property type="entry name" value="alpha/beta hydrolase"/>
    <property type="match status" value="1"/>
</dbReference>
<proteinExistence type="predicted"/>
<comment type="caution">
    <text evidence="4">The sequence shown here is derived from an EMBL/GenBank/DDBJ whole genome shotgun (WGS) entry which is preliminary data.</text>
</comment>
<gene>
    <name evidence="4" type="ORF">J2752_001775</name>
</gene>
<name>A0A8T4GRM2_9EURY</name>
<dbReference type="PROSITE" id="PS51257">
    <property type="entry name" value="PROKAR_LIPOPROTEIN"/>
    <property type="match status" value="1"/>
</dbReference>
<feature type="compositionally biased region" description="Polar residues" evidence="2">
    <location>
        <begin position="39"/>
        <end position="53"/>
    </location>
</feature>
<keyword evidence="1" id="KW-0378">Hydrolase</keyword>
<dbReference type="InterPro" id="IPR049492">
    <property type="entry name" value="BD-FAE-like_dom"/>
</dbReference>
<sequence length="384" mass="41683">MTGQEPRFSRRQYLTQVGGVATTLALAGCSSLGDDETTNRSSTTPGESTNSSNITAYEGLTYAERRQGALKLDLYVPQTESDPPLLVYFHGGGWIAGTRKEDTAMLRRLAETGYAVATVDYRLSEIPDGMEPALEPDPDNPTPRATFPAQILDTKASVRWLRANAGQYGYDADQVAVWGTSAGSHLAALTATVDDVTDVAGDVYTDEQTTPTVATEQSGTVQAAMLWFTPTDFLRMQDQFEREGVSGVISHNAANSPESLLLGGQITENEAKVERANPITYVDEGTPPMQMMHGLQDRVVPYLQDVILYESLQDAGVDATLYLLHELGHEFFFDDLITDPTIKQTVRVTHTHTSDTSISGDLVAGRAPAGPEAMTDFLARTIHD</sequence>
<protein>
    <submittedName>
        <fullName evidence="4">Acetyl esterase/lipase</fullName>
    </submittedName>
</protein>
<dbReference type="InterPro" id="IPR050300">
    <property type="entry name" value="GDXG_lipolytic_enzyme"/>
</dbReference>
<dbReference type="Proteomes" id="UP000765891">
    <property type="component" value="Unassembled WGS sequence"/>
</dbReference>
<evidence type="ECO:0000256" key="2">
    <source>
        <dbReference type="SAM" id="MobiDB-lite"/>
    </source>
</evidence>
<dbReference type="EMBL" id="JAGGKO010000002">
    <property type="protein sequence ID" value="MBP1954863.1"/>
    <property type="molecule type" value="Genomic_DNA"/>
</dbReference>
<dbReference type="RefSeq" id="WP_229732302.1">
    <property type="nucleotide sequence ID" value="NZ_BMOO01000002.1"/>
</dbReference>
<accession>A0A8T4GRM2</accession>